<dbReference type="Proteomes" id="UP000537130">
    <property type="component" value="Unassembled WGS sequence"/>
</dbReference>
<evidence type="ECO:0000313" key="3">
    <source>
        <dbReference type="Proteomes" id="UP000537130"/>
    </source>
</evidence>
<evidence type="ECO:0000259" key="1">
    <source>
        <dbReference type="Pfam" id="PF19419"/>
    </source>
</evidence>
<feature type="domain" description="DUF5983" evidence="1">
    <location>
        <begin position="116"/>
        <end position="204"/>
    </location>
</feature>
<dbReference type="Pfam" id="PF19419">
    <property type="entry name" value="DUF5983"/>
    <property type="match status" value="1"/>
</dbReference>
<dbReference type="EMBL" id="JACHWY010000004">
    <property type="protein sequence ID" value="MBB3048896.1"/>
    <property type="molecule type" value="Genomic_DNA"/>
</dbReference>
<sequence>MSTDREQLEKDALIACQAVDYYDLADNISEMSDAELQRIIDYNEKPLESASPTSRETATLLAALRYWQSVTTGMDYKEAAALMPEMFTSETPLLDEDIDALAEKLNTPNPSAYSALAVSTRHITEEDSKFLGQLSRAPSAMHFMERETGYFIKMPECEDALVKTAHGLSEITVALMVEVHRAGYHMLELDRDAEEIGGFPVFDW</sequence>
<evidence type="ECO:0000313" key="2">
    <source>
        <dbReference type="EMBL" id="MBB3048896.1"/>
    </source>
</evidence>
<dbReference type="RefSeq" id="WP_183411686.1">
    <property type="nucleotide sequence ID" value="NZ_JACHWY010000004.1"/>
</dbReference>
<name>A0A7W4W7E9_9GAMM</name>
<organism evidence="2 3">
    <name type="scientific">Litorivivens lipolytica</name>
    <dbReference type="NCBI Taxonomy" id="1524264"/>
    <lineage>
        <taxon>Bacteria</taxon>
        <taxon>Pseudomonadati</taxon>
        <taxon>Pseudomonadota</taxon>
        <taxon>Gammaproteobacteria</taxon>
        <taxon>Litorivivens</taxon>
    </lineage>
</organism>
<keyword evidence="3" id="KW-1185">Reference proteome</keyword>
<dbReference type="AlphaFoldDB" id="A0A7W4W7E9"/>
<dbReference type="InterPro" id="IPR046025">
    <property type="entry name" value="DUF5983"/>
</dbReference>
<proteinExistence type="predicted"/>
<protein>
    <recommendedName>
        <fullName evidence="1">DUF5983 domain-containing protein</fullName>
    </recommendedName>
</protein>
<comment type="caution">
    <text evidence="2">The sequence shown here is derived from an EMBL/GenBank/DDBJ whole genome shotgun (WGS) entry which is preliminary data.</text>
</comment>
<gene>
    <name evidence="2" type="ORF">FHR99_003170</name>
</gene>
<reference evidence="2 3" key="1">
    <citation type="submission" date="2020-08" db="EMBL/GenBank/DDBJ databases">
        <title>Genomic Encyclopedia of Type Strains, Phase III (KMG-III): the genomes of soil and plant-associated and newly described type strains.</title>
        <authorList>
            <person name="Whitman W."/>
        </authorList>
    </citation>
    <scope>NUCLEOTIDE SEQUENCE [LARGE SCALE GENOMIC DNA]</scope>
    <source>
        <strain evidence="2 3">CECT 8654</strain>
    </source>
</reference>
<accession>A0A7W4W7E9</accession>